<comment type="similarity">
    <text evidence="1">Belongs to the ABC transporter superfamily.</text>
</comment>
<reference evidence="6 7" key="1">
    <citation type="journal article" date="2017" name="ISME J.">
        <title>Unveiling bifidobacterial biogeography across the mammalian branch of the tree of life.</title>
        <authorList>
            <person name="Milani C."/>
            <person name="Mangifesta M."/>
            <person name="Mancabelli L."/>
            <person name="Lugli G.A."/>
            <person name="James K."/>
            <person name="Duranti S."/>
            <person name="Turroni F."/>
            <person name="Ferrario C."/>
            <person name="Ossiprandi M.C."/>
            <person name="van Sinderen D."/>
            <person name="Ventura M."/>
        </authorList>
    </citation>
    <scope>NUCLEOTIDE SEQUENCE [LARGE SCALE GENOMIC DNA]</scope>
    <source>
        <strain evidence="7">Ham19E</strain>
    </source>
</reference>
<dbReference type="RefSeq" id="WP_095614284.1">
    <property type="nucleotide sequence ID" value="NZ_MVOH01000003.1"/>
</dbReference>
<dbReference type="CDD" id="cd03220">
    <property type="entry name" value="ABC_KpsT_Wzt"/>
    <property type="match status" value="1"/>
</dbReference>
<dbReference type="InterPro" id="IPR017871">
    <property type="entry name" value="ABC_transporter-like_CS"/>
</dbReference>
<dbReference type="GO" id="GO:0016020">
    <property type="term" value="C:membrane"/>
    <property type="evidence" value="ECO:0007669"/>
    <property type="project" value="InterPro"/>
</dbReference>
<dbReference type="EMBL" id="MVOH01000003">
    <property type="protein sequence ID" value="PAU68777.1"/>
    <property type="molecule type" value="Genomic_DNA"/>
</dbReference>
<keyword evidence="3" id="KW-0547">Nucleotide-binding</keyword>
<gene>
    <name evidence="6" type="ORF">B1526_0203</name>
</gene>
<dbReference type="SMART" id="SM00382">
    <property type="entry name" value="AAA"/>
    <property type="match status" value="1"/>
</dbReference>
<dbReference type="PANTHER" id="PTHR46743">
    <property type="entry name" value="TEICHOIC ACIDS EXPORT ATP-BINDING PROTEIN TAGH"/>
    <property type="match status" value="1"/>
</dbReference>
<dbReference type="InterPro" id="IPR027417">
    <property type="entry name" value="P-loop_NTPase"/>
</dbReference>
<keyword evidence="2" id="KW-0813">Transport</keyword>
<dbReference type="SUPFAM" id="SSF52540">
    <property type="entry name" value="P-loop containing nucleoside triphosphate hydrolases"/>
    <property type="match status" value="1"/>
</dbReference>
<dbReference type="GO" id="GO:0140359">
    <property type="term" value="F:ABC-type transporter activity"/>
    <property type="evidence" value="ECO:0007669"/>
    <property type="project" value="InterPro"/>
</dbReference>
<dbReference type="OrthoDB" id="9778870at2"/>
<dbReference type="InterPro" id="IPR003439">
    <property type="entry name" value="ABC_transporter-like_ATP-bd"/>
</dbReference>
<evidence type="ECO:0000313" key="6">
    <source>
        <dbReference type="EMBL" id="PAU68777.1"/>
    </source>
</evidence>
<dbReference type="GO" id="GO:0016887">
    <property type="term" value="F:ATP hydrolysis activity"/>
    <property type="evidence" value="ECO:0007669"/>
    <property type="project" value="InterPro"/>
</dbReference>
<feature type="domain" description="ABC transporter" evidence="5">
    <location>
        <begin position="41"/>
        <end position="266"/>
    </location>
</feature>
<comment type="caution">
    <text evidence="6">The sequence shown here is derived from an EMBL/GenBank/DDBJ whole genome shotgun (WGS) entry which is preliminary data.</text>
</comment>
<dbReference type="PROSITE" id="PS50893">
    <property type="entry name" value="ABC_TRANSPORTER_2"/>
    <property type="match status" value="1"/>
</dbReference>
<name>A0A2A2EIG8_9BIFI</name>
<evidence type="ECO:0000313" key="7">
    <source>
        <dbReference type="Proteomes" id="UP000218399"/>
    </source>
</evidence>
<keyword evidence="4" id="KW-0067">ATP-binding</keyword>
<organism evidence="6 7">
    <name type="scientific">Bifidobacterium criceti</name>
    <dbReference type="NCBI Taxonomy" id="1960969"/>
    <lineage>
        <taxon>Bacteria</taxon>
        <taxon>Bacillati</taxon>
        <taxon>Actinomycetota</taxon>
        <taxon>Actinomycetes</taxon>
        <taxon>Bifidobacteriales</taxon>
        <taxon>Bifidobacteriaceae</taxon>
        <taxon>Bifidobacterium</taxon>
    </lineage>
</organism>
<evidence type="ECO:0000256" key="2">
    <source>
        <dbReference type="ARBA" id="ARBA00022448"/>
    </source>
</evidence>
<evidence type="ECO:0000259" key="5">
    <source>
        <dbReference type="PROSITE" id="PS50893"/>
    </source>
</evidence>
<dbReference type="Proteomes" id="UP000218399">
    <property type="component" value="Unassembled WGS sequence"/>
</dbReference>
<dbReference type="PANTHER" id="PTHR46743:SF2">
    <property type="entry name" value="TEICHOIC ACIDS EXPORT ATP-BINDING PROTEIN TAGH"/>
    <property type="match status" value="1"/>
</dbReference>
<proteinExistence type="inferred from homology"/>
<keyword evidence="7" id="KW-1185">Reference proteome</keyword>
<dbReference type="InterPro" id="IPR003593">
    <property type="entry name" value="AAA+_ATPase"/>
</dbReference>
<evidence type="ECO:0000256" key="1">
    <source>
        <dbReference type="ARBA" id="ARBA00005417"/>
    </source>
</evidence>
<dbReference type="InterPro" id="IPR050683">
    <property type="entry name" value="Bact_Polysacc_Export_ATP-bd"/>
</dbReference>
<dbReference type="PROSITE" id="PS00211">
    <property type="entry name" value="ABC_TRANSPORTER_1"/>
    <property type="match status" value="1"/>
</dbReference>
<evidence type="ECO:0000256" key="3">
    <source>
        <dbReference type="ARBA" id="ARBA00022741"/>
    </source>
</evidence>
<dbReference type="Pfam" id="PF00005">
    <property type="entry name" value="ABC_tran"/>
    <property type="match status" value="1"/>
</dbReference>
<dbReference type="InterPro" id="IPR015860">
    <property type="entry name" value="ABC_transpr_TagH-like"/>
</dbReference>
<dbReference type="Gene3D" id="3.40.50.300">
    <property type="entry name" value="P-loop containing nucleotide triphosphate hydrolases"/>
    <property type="match status" value="1"/>
</dbReference>
<protein>
    <submittedName>
        <fullName evidence="6">Sugar ABC transporter</fullName>
    </submittedName>
</protein>
<dbReference type="GO" id="GO:0005524">
    <property type="term" value="F:ATP binding"/>
    <property type="evidence" value="ECO:0007669"/>
    <property type="project" value="UniProtKB-KW"/>
</dbReference>
<sequence length="448" mass="50494">MSDAMPGDAVTIDNYEEQPVVLDVDHVDKWFKLPTEQSTGLKQAFINWTKGIKGYKRQHVLRDVSFQVHRGEFFGIVGRNGGGKSTLLKIISQIYYPNRGSVHVEGKLVPFIELGVGFNPELTGRENVYLNGALLGFTHDEVDAMYDDIVEFAELEEFMDQKLKNYSSGMQVRLAFSVAIKAQGDILVLDEVLAVGDEAFQRKCDDYFTSIRQDPTKTVILVTHDMGAIKRYCTRAMFIQNGEVAAIGDKETVAERYTLANLDIMREEEARKAERLQQERSEGKAVYPNGLNARCPVLRTYAISPLVLTSDEKFCFAVEYEFNESDDFYLAIALHDIRRGGITFDTGAHNERFHMTEQGHHTVYFEMPLDLFNNGEFRLFTSLRTPIPGNTDTTDMVAVALDDNACTFAIRDPRNMDYALINTRVMQIEPITEEEALAVAAQTAANEA</sequence>
<evidence type="ECO:0000256" key="4">
    <source>
        <dbReference type="ARBA" id="ARBA00022840"/>
    </source>
</evidence>
<accession>A0A2A2EIG8</accession>
<dbReference type="AlphaFoldDB" id="A0A2A2EIG8"/>